<evidence type="ECO:0000256" key="3">
    <source>
        <dbReference type="ARBA" id="ARBA00022741"/>
    </source>
</evidence>
<dbReference type="InterPro" id="IPR029047">
    <property type="entry name" value="HSP70_peptide-bd_sf"/>
</dbReference>
<feature type="compositionally biased region" description="Acidic residues" evidence="9">
    <location>
        <begin position="624"/>
        <end position="636"/>
    </location>
</feature>
<keyword evidence="6 7" id="KW-0143">Chaperone</keyword>
<dbReference type="SUPFAM" id="SSF53067">
    <property type="entry name" value="Actin-like ATPase domain"/>
    <property type="match status" value="2"/>
</dbReference>
<name>A0ABT9RKZ4_9ACTN</name>
<evidence type="ECO:0000313" key="10">
    <source>
        <dbReference type="EMBL" id="MDP9869957.1"/>
    </source>
</evidence>
<sequence length="636" mass="68956">MARAVGIDLGTTNSVIATMEGNQPTVIPNAEGSRTTPSVVAFTEEGERLVGQLARRQAILNPKGTIYSAKRFIGRRFDEVTSEMNAVSFDVVPGPDGAVRFKVHDKLYAPEEIAAQVLRKLVDDASKFLGEKVTEAVITVPAYFNDSQRQATKDAGRIAGLEVLRIVNEPTAAALAYGLDRKENETVLVFDLGGGTFDVSILTIGEGVVEVRSTSGDTHLGGDDFDRRIVDHLADEFQRDTGIDLRNDPQALQRLFEAAEKAKVELSAVTQTQISLPFITADASGPKHLNTTLRRATFEEITADLLERCKGPVEQAIADARLTPNDIDEVILVGGSTRMPAVQNLVRRMTGGKDPNMTVNPDEVVALGAAVQAAVIKGEMQDVVLLDVTPLSLGIETLGGIMTKVIDRNTTIPARRTEVFSTAEDNQSAVDVVVLQGERERAADNRVLGRFRLENIRPAPRGEPQIEVTYDVDANGIVNVSARDKDTNAEQRITISESSNLDQREVERMVADAEQHRDEDARLRQVVDARNELDSAAYQVERRLKELGEAVPVHEKARAEMLVNDAREAVKQQETPLDRLRSLTSELQQVYQSLAVASAGQPAGSAQGAPGAQGPQGGQRAGGDDDVIDAEFTTDE</sequence>
<evidence type="ECO:0000256" key="7">
    <source>
        <dbReference type="HAMAP-Rule" id="MF_00332"/>
    </source>
</evidence>
<dbReference type="Gene3D" id="1.20.1270.10">
    <property type="match status" value="1"/>
</dbReference>
<dbReference type="Pfam" id="PF00012">
    <property type="entry name" value="HSP70"/>
    <property type="match status" value="1"/>
</dbReference>
<feature type="region of interest" description="Disordered" evidence="9">
    <location>
        <begin position="598"/>
        <end position="636"/>
    </location>
</feature>
<dbReference type="NCBIfam" id="TIGR02350">
    <property type="entry name" value="prok_dnaK"/>
    <property type="match status" value="1"/>
</dbReference>
<dbReference type="InterPro" id="IPR013126">
    <property type="entry name" value="Hsp_70_fam"/>
</dbReference>
<protein>
    <recommendedName>
        <fullName evidence="7">Chaperone protein DnaK</fullName>
    </recommendedName>
    <alternativeName>
        <fullName evidence="7">HSP70</fullName>
    </alternativeName>
    <alternativeName>
        <fullName evidence="7">Heat shock 70 kDa protein</fullName>
    </alternativeName>
    <alternativeName>
        <fullName evidence="7">Heat shock protein 70</fullName>
    </alternativeName>
</protein>
<dbReference type="InterPro" id="IPR043129">
    <property type="entry name" value="ATPase_NBD"/>
</dbReference>
<reference evidence="10 11" key="1">
    <citation type="submission" date="2023-07" db="EMBL/GenBank/DDBJ databases">
        <title>Sequencing the genomes of 1000 actinobacteria strains.</title>
        <authorList>
            <person name="Klenk H.-P."/>
        </authorList>
    </citation>
    <scope>NUCLEOTIDE SEQUENCE [LARGE SCALE GENOMIC DNA]</scope>
    <source>
        <strain evidence="10 11">DSM 44109</strain>
    </source>
</reference>
<evidence type="ECO:0000256" key="5">
    <source>
        <dbReference type="ARBA" id="ARBA00023016"/>
    </source>
</evidence>
<proteinExistence type="evidence at transcript level"/>
<accession>A0ABT9RKZ4</accession>
<keyword evidence="11" id="KW-1185">Reference proteome</keyword>
<keyword evidence="3 7" id="KW-0547">Nucleotide-binding</keyword>
<evidence type="ECO:0000313" key="11">
    <source>
        <dbReference type="Proteomes" id="UP001230426"/>
    </source>
</evidence>
<feature type="compositionally biased region" description="Low complexity" evidence="9">
    <location>
        <begin position="598"/>
        <end position="613"/>
    </location>
</feature>
<keyword evidence="5 7" id="KW-0346">Stress response</keyword>
<organism evidence="10 11">
    <name type="scientific">Streptosporangium brasiliense</name>
    <dbReference type="NCBI Taxonomy" id="47480"/>
    <lineage>
        <taxon>Bacteria</taxon>
        <taxon>Bacillati</taxon>
        <taxon>Actinomycetota</taxon>
        <taxon>Actinomycetes</taxon>
        <taxon>Streptosporangiales</taxon>
        <taxon>Streptosporangiaceae</taxon>
        <taxon>Streptosporangium</taxon>
    </lineage>
</organism>
<evidence type="ECO:0000256" key="4">
    <source>
        <dbReference type="ARBA" id="ARBA00022840"/>
    </source>
</evidence>
<comment type="similarity">
    <text evidence="1 7 8">Belongs to the heat shock protein 70 family.</text>
</comment>
<dbReference type="PROSITE" id="PS00297">
    <property type="entry name" value="HSP70_1"/>
    <property type="match status" value="1"/>
</dbReference>
<dbReference type="Gene3D" id="3.30.420.40">
    <property type="match status" value="2"/>
</dbReference>
<dbReference type="HAMAP" id="MF_00332">
    <property type="entry name" value="DnaK"/>
    <property type="match status" value="1"/>
</dbReference>
<dbReference type="NCBIfam" id="NF001413">
    <property type="entry name" value="PRK00290.1"/>
    <property type="match status" value="1"/>
</dbReference>
<dbReference type="InterPro" id="IPR018181">
    <property type="entry name" value="Heat_shock_70_CS"/>
</dbReference>
<comment type="caution">
    <text evidence="10">The sequence shown here is derived from an EMBL/GenBank/DDBJ whole genome shotgun (WGS) entry which is preliminary data.</text>
</comment>
<feature type="modified residue" description="Phosphothreonine; by autocatalysis" evidence="7">
    <location>
        <position position="196"/>
    </location>
</feature>
<comment type="induction">
    <text evidence="7">By stress conditions e.g. heat shock.</text>
</comment>
<evidence type="ECO:0000256" key="1">
    <source>
        <dbReference type="ARBA" id="ARBA00007381"/>
    </source>
</evidence>
<dbReference type="CDD" id="cd10234">
    <property type="entry name" value="ASKHA_NBD_HSP70_DnaK-like"/>
    <property type="match status" value="1"/>
</dbReference>
<dbReference type="InterPro" id="IPR012725">
    <property type="entry name" value="Chaperone_DnaK"/>
</dbReference>
<evidence type="ECO:0000256" key="2">
    <source>
        <dbReference type="ARBA" id="ARBA00022553"/>
    </source>
</evidence>
<dbReference type="PANTHER" id="PTHR19375">
    <property type="entry name" value="HEAT SHOCK PROTEIN 70KDA"/>
    <property type="match status" value="1"/>
</dbReference>
<dbReference type="SUPFAM" id="SSF100920">
    <property type="entry name" value="Heat shock protein 70kD (HSP70), peptide-binding domain"/>
    <property type="match status" value="1"/>
</dbReference>
<dbReference type="EMBL" id="JAUSRB010000002">
    <property type="protein sequence ID" value="MDP9869957.1"/>
    <property type="molecule type" value="Genomic_DNA"/>
</dbReference>
<dbReference type="Gene3D" id="3.90.640.10">
    <property type="entry name" value="Actin, Chain A, domain 4"/>
    <property type="match status" value="1"/>
</dbReference>
<keyword evidence="2 7" id="KW-0597">Phosphoprotein</keyword>
<dbReference type="Gene3D" id="2.60.34.10">
    <property type="entry name" value="Substrate Binding Domain Of DNAk, Chain A, domain 1"/>
    <property type="match status" value="1"/>
</dbReference>
<evidence type="ECO:0000256" key="9">
    <source>
        <dbReference type="SAM" id="MobiDB-lite"/>
    </source>
</evidence>
<comment type="function">
    <text evidence="7">Acts as a chaperone.</text>
</comment>
<dbReference type="RefSeq" id="WP_306874525.1">
    <property type="nucleotide sequence ID" value="NZ_JAUSRB010000002.1"/>
</dbReference>
<dbReference type="PRINTS" id="PR00301">
    <property type="entry name" value="HEATSHOCK70"/>
</dbReference>
<gene>
    <name evidence="7" type="primary">dnaK</name>
    <name evidence="10" type="ORF">J2S55_009223</name>
</gene>
<dbReference type="Proteomes" id="UP001230426">
    <property type="component" value="Unassembled WGS sequence"/>
</dbReference>
<evidence type="ECO:0000256" key="6">
    <source>
        <dbReference type="ARBA" id="ARBA00023186"/>
    </source>
</evidence>
<evidence type="ECO:0000256" key="8">
    <source>
        <dbReference type="RuleBase" id="RU003322"/>
    </source>
</evidence>
<dbReference type="PROSITE" id="PS00329">
    <property type="entry name" value="HSP70_2"/>
    <property type="match status" value="1"/>
</dbReference>
<dbReference type="InterPro" id="IPR029048">
    <property type="entry name" value="HSP70_C_sf"/>
</dbReference>
<keyword evidence="4 7" id="KW-0067">ATP-binding</keyword>